<dbReference type="NCBIfam" id="TIGR00879">
    <property type="entry name" value="SP"/>
    <property type="match status" value="1"/>
</dbReference>
<evidence type="ECO:0000256" key="1">
    <source>
        <dbReference type="ARBA" id="ARBA00004141"/>
    </source>
</evidence>
<gene>
    <name evidence="10" type="ORF">PG996_008118</name>
</gene>
<comment type="similarity">
    <text evidence="2 7">Belongs to the major facilitator superfamily. Sugar transporter (TC 2.A.1.1) family.</text>
</comment>
<evidence type="ECO:0000256" key="8">
    <source>
        <dbReference type="SAM" id="Phobius"/>
    </source>
</evidence>
<sequence length="531" mass="59452">MSDLIRDAKLATEKEHSMTLWQGIKLYPKAIAWSVLISTCIVMEGYDVSLVNNFYAFQQFNKKYGEQLPDGTYQVPAAWQSGLSNGATVGEIIGLLINGWVSERFGYRYTVMGCLCLVIAFTAIFFTAENVVALQVAEILCGIPWGVFQTITITYASEVCPVALRGYLTTYINICWGIGQEIGIGVIMGNLWRTDEWAYRIPYALQWMWPVPLIIGIYFAPESPWWLVRKGKLEDAKRSLLRLTTKRSDSDFDADETVAMMVHTTALEAKITKGASYLDCFRGTDLRRTEIVCMAWAIQNLSGNSFSNYSTYFLEQAGMAADKAYAFALGQYAINCVGVFGTWTLITLGIGRRSLYLYGLTFLFFMLLILGFLGLAPDKAAGSMATGSIMLVWALGYQLTVGTVCYSLVAEISTRRLQIKTVVLGRILYNVVAIICGVLTPYMLNPGAWNWSNFAGFFWAGICFLCLVYSYFRIPEPTGRSFAELDLLFEKGISARKFATTEINVFEEHVDPAVAQKYRDQIAITHMEKQV</sequence>
<dbReference type="InterPro" id="IPR036259">
    <property type="entry name" value="MFS_trans_sf"/>
</dbReference>
<name>A0ABR1UWZ9_9PEZI</name>
<dbReference type="PANTHER" id="PTHR48022:SF56">
    <property type="entry name" value="MAJOR FACILITATOR SUPERFAMILY (MFS) PROFILE DOMAIN-CONTAINING PROTEIN-RELATED"/>
    <property type="match status" value="1"/>
</dbReference>
<dbReference type="InterPro" id="IPR050360">
    <property type="entry name" value="MFS_Sugar_Transporters"/>
</dbReference>
<reference evidence="10 11" key="1">
    <citation type="submission" date="2023-01" db="EMBL/GenBank/DDBJ databases">
        <title>Analysis of 21 Apiospora genomes using comparative genomics revels a genus with tremendous synthesis potential of carbohydrate active enzymes and secondary metabolites.</title>
        <authorList>
            <person name="Sorensen T."/>
        </authorList>
    </citation>
    <scope>NUCLEOTIDE SEQUENCE [LARGE SCALE GENOMIC DNA]</scope>
    <source>
        <strain evidence="10 11">CBS 83171</strain>
    </source>
</reference>
<dbReference type="SUPFAM" id="SSF103473">
    <property type="entry name" value="MFS general substrate transporter"/>
    <property type="match status" value="1"/>
</dbReference>
<evidence type="ECO:0000256" key="7">
    <source>
        <dbReference type="RuleBase" id="RU003346"/>
    </source>
</evidence>
<dbReference type="EMBL" id="JAQQWM010000005">
    <property type="protein sequence ID" value="KAK8063466.1"/>
    <property type="molecule type" value="Genomic_DNA"/>
</dbReference>
<accession>A0ABR1UWZ9</accession>
<feature type="domain" description="Major facilitator superfamily (MFS) profile" evidence="9">
    <location>
        <begin position="33"/>
        <end position="478"/>
    </location>
</feature>
<dbReference type="InterPro" id="IPR005828">
    <property type="entry name" value="MFS_sugar_transport-like"/>
</dbReference>
<comment type="caution">
    <text evidence="10">The sequence shown here is derived from an EMBL/GenBank/DDBJ whole genome shotgun (WGS) entry which is preliminary data.</text>
</comment>
<evidence type="ECO:0000256" key="3">
    <source>
        <dbReference type="ARBA" id="ARBA00022448"/>
    </source>
</evidence>
<proteinExistence type="inferred from homology"/>
<evidence type="ECO:0000256" key="6">
    <source>
        <dbReference type="ARBA" id="ARBA00023136"/>
    </source>
</evidence>
<feature type="transmembrane region" description="Helical" evidence="8">
    <location>
        <begin position="388"/>
        <end position="409"/>
    </location>
</feature>
<dbReference type="PANTHER" id="PTHR48022">
    <property type="entry name" value="PLASTIDIC GLUCOSE TRANSPORTER 4"/>
    <property type="match status" value="1"/>
</dbReference>
<keyword evidence="5 8" id="KW-1133">Transmembrane helix</keyword>
<organism evidence="10 11">
    <name type="scientific">Apiospora saccharicola</name>
    <dbReference type="NCBI Taxonomy" id="335842"/>
    <lineage>
        <taxon>Eukaryota</taxon>
        <taxon>Fungi</taxon>
        <taxon>Dikarya</taxon>
        <taxon>Ascomycota</taxon>
        <taxon>Pezizomycotina</taxon>
        <taxon>Sordariomycetes</taxon>
        <taxon>Xylariomycetidae</taxon>
        <taxon>Amphisphaeriales</taxon>
        <taxon>Apiosporaceae</taxon>
        <taxon>Apiospora</taxon>
    </lineage>
</organism>
<dbReference type="PROSITE" id="PS00217">
    <property type="entry name" value="SUGAR_TRANSPORT_2"/>
    <property type="match status" value="1"/>
</dbReference>
<feature type="transmembrane region" description="Helical" evidence="8">
    <location>
        <begin position="355"/>
        <end position="376"/>
    </location>
</feature>
<feature type="transmembrane region" description="Helical" evidence="8">
    <location>
        <begin position="168"/>
        <end position="187"/>
    </location>
</feature>
<evidence type="ECO:0000313" key="11">
    <source>
        <dbReference type="Proteomes" id="UP001446871"/>
    </source>
</evidence>
<protein>
    <submittedName>
        <fullName evidence="10">Sugar transporter</fullName>
    </submittedName>
</protein>
<feature type="transmembrane region" description="Helical" evidence="8">
    <location>
        <begin position="106"/>
        <end position="126"/>
    </location>
</feature>
<evidence type="ECO:0000313" key="10">
    <source>
        <dbReference type="EMBL" id="KAK8063466.1"/>
    </source>
</evidence>
<evidence type="ECO:0000259" key="9">
    <source>
        <dbReference type="PROSITE" id="PS50850"/>
    </source>
</evidence>
<keyword evidence="6 8" id="KW-0472">Membrane</keyword>
<feature type="transmembrane region" description="Helical" evidence="8">
    <location>
        <begin position="207"/>
        <end position="228"/>
    </location>
</feature>
<dbReference type="PROSITE" id="PS50850">
    <property type="entry name" value="MFS"/>
    <property type="match status" value="1"/>
</dbReference>
<comment type="subcellular location">
    <subcellularLocation>
        <location evidence="1">Membrane</location>
        <topology evidence="1">Multi-pass membrane protein</topology>
    </subcellularLocation>
</comment>
<keyword evidence="10" id="KW-0762">Sugar transport</keyword>
<dbReference type="InterPro" id="IPR005829">
    <property type="entry name" value="Sugar_transporter_CS"/>
</dbReference>
<feature type="transmembrane region" description="Helical" evidence="8">
    <location>
        <begin position="421"/>
        <end position="442"/>
    </location>
</feature>
<evidence type="ECO:0000256" key="2">
    <source>
        <dbReference type="ARBA" id="ARBA00010992"/>
    </source>
</evidence>
<feature type="transmembrane region" description="Helical" evidence="8">
    <location>
        <begin position="454"/>
        <end position="472"/>
    </location>
</feature>
<evidence type="ECO:0000256" key="4">
    <source>
        <dbReference type="ARBA" id="ARBA00022692"/>
    </source>
</evidence>
<dbReference type="InterPro" id="IPR020846">
    <property type="entry name" value="MFS_dom"/>
</dbReference>
<dbReference type="Gene3D" id="1.20.1250.20">
    <property type="entry name" value="MFS general substrate transporter like domains"/>
    <property type="match status" value="1"/>
</dbReference>
<evidence type="ECO:0000256" key="5">
    <source>
        <dbReference type="ARBA" id="ARBA00022989"/>
    </source>
</evidence>
<feature type="transmembrane region" description="Helical" evidence="8">
    <location>
        <begin position="132"/>
        <end position="156"/>
    </location>
</feature>
<dbReference type="Proteomes" id="UP001446871">
    <property type="component" value="Unassembled WGS sequence"/>
</dbReference>
<keyword evidence="4 8" id="KW-0812">Transmembrane</keyword>
<dbReference type="Pfam" id="PF00083">
    <property type="entry name" value="Sugar_tr"/>
    <property type="match status" value="1"/>
</dbReference>
<dbReference type="InterPro" id="IPR003663">
    <property type="entry name" value="Sugar/inositol_transpt"/>
</dbReference>
<keyword evidence="3 7" id="KW-0813">Transport</keyword>
<keyword evidence="11" id="KW-1185">Reference proteome</keyword>